<feature type="domain" description="CSC1/OSCA1-like 7TM region" evidence="9">
    <location>
        <begin position="555"/>
        <end position="836"/>
    </location>
</feature>
<evidence type="ECO:0000256" key="5">
    <source>
        <dbReference type="ARBA" id="ARBA00022989"/>
    </source>
</evidence>
<feature type="region of interest" description="Disordered" evidence="7">
    <location>
        <begin position="279"/>
        <end position="355"/>
    </location>
</feature>
<feature type="domain" description="CSC1/OSCA1-like cytosolic" evidence="11">
    <location>
        <begin position="203"/>
        <end position="418"/>
    </location>
</feature>
<gene>
    <name evidence="12" type="ORF">FCC1311_103962</name>
</gene>
<sequence length="1009" mass="112042">MSSEGSPTVPPTVEAPVTTSELRTTVALYGSIGLACVIVHALLRTYLRSLYSPRKKHIKWPQRPIEEVPKKPWMWFLPLLRPKTDRDIYERVGMDAYVTIRFIVLGLKLFGIIMPIGLIILGSSYAATGSSDNLSSGDGSGNAYKMTLQYVSGGAGVGTKMLWLPCVFVYIFSAIGLYLLHHEYANIVEKQRSYMLCMHPSTYSVMIERIPRDIHSKKALTRYFESLFPGSDPIVSIIPVKSKKTDELMDLVDERNEVVTNLERAMLLEYYASSPERKSKILDGNDAGGPYGDSTVEKGGRGKSSGAKKRRKRSATDDESNHLASVEEGVAATDNNGNASGEGQGGSINDDDADDDNTWRAEHIAFSKGKTWMNSRALCHGWLCYVFGQGEKVLSVEHYERRLTELNDEIAKKRKEVNMELVKGRDLEYPYKEGDAAKDSAEDDSEAMGTGSAASLEHDNANDNSAGDEWLYDSKTKKAEAVWLLNDGKHVEDADSKYLSQSAAFVTFNSKLVSTAVGRCMNSERNAMVVNPAPQEEDVNWERLGCHPKMIVAGRILVLAINIFCLLVFGFITGSISATVNLTTLRSKLPNLDDFLADNPWAEPVIDQVAPLLLVILFALVPPILHLILRLRCDLSESARDNSFFMNYSVFLVFQLFLFFQISNAIFTVLADSFDNPREFVNLLAQMIPSNATFFMQFITIRMFWILPGSELLRVGPMAVAFIVRPIFCGLAKTPREKRDDCCGCRTFGTPGDAGHASLCANVYLVMCIGVTYSVIAPLVTVFALVYFMVALIVYRNQLCYVYVKEKESCGSMWPYLAMAYLFAFALMQLTMLGIFALSEGVAQSVLMIIPLFLTSAYIFFFYTLYDTSTAFIRLNTAREYDIDPNDETGAHDAERNPFLKDFGQGVSLRTLWERHWDAKFRHPAQRGAMCDVEATSVKDMLGELEEMKSNKEPSPGGDSTSTDTESTPGAATGNLLDEDSSRSIGVEGTNGSAIEQTDSERDNLMTMT</sequence>
<dbReference type="EMBL" id="BEYU01000183">
    <property type="protein sequence ID" value="GBG34172.1"/>
    <property type="molecule type" value="Genomic_DNA"/>
</dbReference>
<evidence type="ECO:0000256" key="1">
    <source>
        <dbReference type="ARBA" id="ARBA00004141"/>
    </source>
</evidence>
<dbReference type="AlphaFoldDB" id="A0A2R5GTI2"/>
<evidence type="ECO:0000313" key="12">
    <source>
        <dbReference type="EMBL" id="GBG34172.1"/>
    </source>
</evidence>
<keyword evidence="6 8" id="KW-0472">Membrane</keyword>
<keyword evidence="13" id="KW-1185">Reference proteome</keyword>
<keyword evidence="3" id="KW-0813">Transport</keyword>
<name>A0A2R5GTI2_9STRA</name>
<feature type="transmembrane region" description="Helical" evidence="8">
    <location>
        <begin position="609"/>
        <end position="629"/>
    </location>
</feature>
<evidence type="ECO:0000313" key="13">
    <source>
        <dbReference type="Proteomes" id="UP000241890"/>
    </source>
</evidence>
<feature type="transmembrane region" description="Helical" evidence="8">
    <location>
        <begin position="816"/>
        <end position="839"/>
    </location>
</feature>
<dbReference type="InterPro" id="IPR045122">
    <property type="entry name" value="Csc1-like"/>
</dbReference>
<accession>A0A2R5GTI2</accession>
<dbReference type="InParanoid" id="A0A2R5GTI2"/>
<evidence type="ECO:0000259" key="9">
    <source>
        <dbReference type="Pfam" id="PF02714"/>
    </source>
</evidence>
<feature type="region of interest" description="Disordered" evidence="7">
    <location>
        <begin position="947"/>
        <end position="1009"/>
    </location>
</feature>
<feature type="transmembrane region" description="Helical" evidence="8">
    <location>
        <begin position="556"/>
        <end position="580"/>
    </location>
</feature>
<dbReference type="InterPro" id="IPR027815">
    <property type="entry name" value="CSC1/OSCA1-like_cyt"/>
</dbReference>
<dbReference type="Proteomes" id="UP000241890">
    <property type="component" value="Unassembled WGS sequence"/>
</dbReference>
<evidence type="ECO:0000256" key="6">
    <source>
        <dbReference type="ARBA" id="ARBA00023136"/>
    </source>
</evidence>
<keyword evidence="4 8" id="KW-0812">Transmembrane</keyword>
<dbReference type="InterPro" id="IPR003864">
    <property type="entry name" value="CSC1/OSCA1-like_7TM"/>
</dbReference>
<proteinExistence type="inferred from homology"/>
<comment type="caution">
    <text evidence="12">The sequence shown here is derived from an EMBL/GenBank/DDBJ whole genome shotgun (WGS) entry which is preliminary data.</text>
</comment>
<dbReference type="Pfam" id="PF02714">
    <property type="entry name" value="RSN1_7TM"/>
    <property type="match status" value="1"/>
</dbReference>
<evidence type="ECO:0000256" key="3">
    <source>
        <dbReference type="ARBA" id="ARBA00022448"/>
    </source>
</evidence>
<feature type="transmembrane region" description="Helical" evidence="8">
    <location>
        <begin position="845"/>
        <end position="866"/>
    </location>
</feature>
<dbReference type="Pfam" id="PF13967">
    <property type="entry name" value="RSN1_TM"/>
    <property type="match status" value="1"/>
</dbReference>
<feature type="transmembrane region" description="Helical" evidence="8">
    <location>
        <begin position="102"/>
        <end position="127"/>
    </location>
</feature>
<feature type="transmembrane region" description="Helical" evidence="8">
    <location>
        <begin position="26"/>
        <end position="47"/>
    </location>
</feature>
<comment type="subcellular location">
    <subcellularLocation>
        <location evidence="1">Membrane</location>
        <topology evidence="1">Multi-pass membrane protein</topology>
    </subcellularLocation>
</comment>
<dbReference type="InterPro" id="IPR032880">
    <property type="entry name" value="CSC1/OSCA1-like_N"/>
</dbReference>
<feature type="transmembrane region" description="Helical" evidence="8">
    <location>
        <begin position="650"/>
        <end position="671"/>
    </location>
</feature>
<dbReference type="PANTHER" id="PTHR13018">
    <property type="entry name" value="PROBABLE MEMBRANE PROTEIN DUF221-RELATED"/>
    <property type="match status" value="1"/>
</dbReference>
<reference evidence="12 13" key="1">
    <citation type="submission" date="2017-12" db="EMBL/GenBank/DDBJ databases">
        <title>Sequencing, de novo assembly and annotation of complete genome of a new Thraustochytrid species, strain FCC1311.</title>
        <authorList>
            <person name="Sedici K."/>
            <person name="Godart F."/>
            <person name="Aiese Cigliano R."/>
            <person name="Sanseverino W."/>
            <person name="Barakat M."/>
            <person name="Ortet P."/>
            <person name="Marechal E."/>
            <person name="Cagnac O."/>
            <person name="Amato A."/>
        </authorList>
    </citation>
    <scope>NUCLEOTIDE SEQUENCE [LARGE SCALE GENOMIC DNA]</scope>
</reference>
<evidence type="ECO:0000256" key="8">
    <source>
        <dbReference type="SAM" id="Phobius"/>
    </source>
</evidence>
<dbReference type="OrthoDB" id="1689567at2759"/>
<protein>
    <submittedName>
        <fullName evidence="12">CSC1-like protein ERD4</fullName>
    </submittedName>
</protein>
<feature type="transmembrane region" description="Helical" evidence="8">
    <location>
        <begin position="162"/>
        <end position="180"/>
    </location>
</feature>
<dbReference type="GO" id="GO:0005227">
    <property type="term" value="F:calcium-activated cation channel activity"/>
    <property type="evidence" value="ECO:0007669"/>
    <property type="project" value="InterPro"/>
</dbReference>
<keyword evidence="5 8" id="KW-1133">Transmembrane helix</keyword>
<feature type="transmembrane region" description="Helical" evidence="8">
    <location>
        <begin position="763"/>
        <end position="795"/>
    </location>
</feature>
<dbReference type="GO" id="GO:0005886">
    <property type="term" value="C:plasma membrane"/>
    <property type="evidence" value="ECO:0007669"/>
    <property type="project" value="TreeGrafter"/>
</dbReference>
<evidence type="ECO:0000256" key="4">
    <source>
        <dbReference type="ARBA" id="ARBA00022692"/>
    </source>
</evidence>
<dbReference type="Pfam" id="PF14703">
    <property type="entry name" value="PHM7_cyt"/>
    <property type="match status" value="1"/>
</dbReference>
<feature type="domain" description="CSC1/OSCA1-like N-terminal transmembrane" evidence="10">
    <location>
        <begin position="22"/>
        <end position="183"/>
    </location>
</feature>
<evidence type="ECO:0000259" key="11">
    <source>
        <dbReference type="Pfam" id="PF14703"/>
    </source>
</evidence>
<evidence type="ECO:0000259" key="10">
    <source>
        <dbReference type="Pfam" id="PF13967"/>
    </source>
</evidence>
<dbReference type="PANTHER" id="PTHR13018:SF5">
    <property type="entry name" value="RE44586P"/>
    <property type="match status" value="1"/>
</dbReference>
<comment type="similarity">
    <text evidence="2">Belongs to the CSC1 (TC 1.A.17) family.</text>
</comment>
<feature type="compositionally biased region" description="Low complexity" evidence="7">
    <location>
        <begin position="954"/>
        <end position="970"/>
    </location>
</feature>
<evidence type="ECO:0000256" key="2">
    <source>
        <dbReference type="ARBA" id="ARBA00007779"/>
    </source>
</evidence>
<feature type="compositionally biased region" description="Basic and acidic residues" evidence="7">
    <location>
        <begin position="999"/>
        <end position="1009"/>
    </location>
</feature>
<feature type="region of interest" description="Disordered" evidence="7">
    <location>
        <begin position="435"/>
        <end position="469"/>
    </location>
</feature>
<organism evidence="12 13">
    <name type="scientific">Hondaea fermentalgiana</name>
    <dbReference type="NCBI Taxonomy" id="2315210"/>
    <lineage>
        <taxon>Eukaryota</taxon>
        <taxon>Sar</taxon>
        <taxon>Stramenopiles</taxon>
        <taxon>Bigyra</taxon>
        <taxon>Labyrinthulomycetes</taxon>
        <taxon>Thraustochytrida</taxon>
        <taxon>Thraustochytriidae</taxon>
        <taxon>Hondaea</taxon>
    </lineage>
</organism>
<evidence type="ECO:0000256" key="7">
    <source>
        <dbReference type="SAM" id="MobiDB-lite"/>
    </source>
</evidence>